<name>A0AC61PPI1_9FIRM</name>
<organism evidence="1 2">
    <name type="scientific">Aristaeella lactis</name>
    <dbReference type="NCBI Taxonomy" id="3046383"/>
    <lineage>
        <taxon>Bacteria</taxon>
        <taxon>Bacillati</taxon>
        <taxon>Bacillota</taxon>
        <taxon>Clostridia</taxon>
        <taxon>Eubacteriales</taxon>
        <taxon>Aristaeellaceae</taxon>
        <taxon>Aristaeella</taxon>
    </lineage>
</organism>
<sequence>MNHARLNKRNRARFHNPDVSILSMNCIGGVLAHDLGIRFNSPTVNLYMRAEDYIRFCENLPYYLSLREMLPCTDPAMIGERTYPVAYLGDLVLYLVHYASVEEANRKWQERKTRLHMDNLVILATDRDGMTEELKERFEKLPYRKVLFTKQPDPTHPDSIYIPGYETEESLGLVTDPAGCLGKRVIDQFDWVGFLNGDRDRKKQG</sequence>
<reference evidence="1" key="1">
    <citation type="submission" date="2017-04" db="EMBL/GenBank/DDBJ databases">
        <authorList>
            <person name="Varghese N."/>
            <person name="Submissions S."/>
        </authorList>
    </citation>
    <scope>NUCLEOTIDE SEQUENCE</scope>
    <source>
        <strain evidence="1">WTE2008</strain>
    </source>
</reference>
<dbReference type="EMBL" id="FWXZ01000007">
    <property type="protein sequence ID" value="SMC83229.1"/>
    <property type="molecule type" value="Genomic_DNA"/>
</dbReference>
<proteinExistence type="predicted"/>
<protein>
    <submittedName>
        <fullName evidence="1">Uncharacterized protein, DUF1919 family</fullName>
    </submittedName>
</protein>
<evidence type="ECO:0000313" key="1">
    <source>
        <dbReference type="EMBL" id="SMC83229.1"/>
    </source>
</evidence>
<dbReference type="Proteomes" id="UP000192328">
    <property type="component" value="Unassembled WGS sequence"/>
</dbReference>
<gene>
    <name evidence="1" type="ORF">SAMN06297397_2798</name>
</gene>
<evidence type="ECO:0000313" key="2">
    <source>
        <dbReference type="Proteomes" id="UP000192328"/>
    </source>
</evidence>
<comment type="caution">
    <text evidence="1">The sequence shown here is derived from an EMBL/GenBank/DDBJ whole genome shotgun (WGS) entry which is preliminary data.</text>
</comment>
<accession>A0AC61PPI1</accession>
<keyword evidence="2" id="KW-1185">Reference proteome</keyword>